<protein>
    <submittedName>
        <fullName evidence="7">Integral membrane protein TerC</fullName>
    </submittedName>
</protein>
<dbReference type="EMBL" id="CP002394">
    <property type="protein sequence ID" value="ADU31155.1"/>
    <property type="molecule type" value="Genomic_DNA"/>
</dbReference>
<name>E6TX66_EVAC2</name>
<dbReference type="InterPro" id="IPR022301">
    <property type="entry name" value="Integral_membrane_YjbE"/>
</dbReference>
<dbReference type="NCBIfam" id="TIGR03717">
    <property type="entry name" value="R_switched_YjbE"/>
    <property type="match status" value="1"/>
</dbReference>
<evidence type="ECO:0000313" key="7">
    <source>
        <dbReference type="EMBL" id="ADU31155.1"/>
    </source>
</evidence>
<dbReference type="Pfam" id="PF03741">
    <property type="entry name" value="TerC"/>
    <property type="match status" value="1"/>
</dbReference>
<dbReference type="RefSeq" id="WP_013489486.1">
    <property type="nucleotide sequence ID" value="NC_014829.1"/>
</dbReference>
<keyword evidence="3 6" id="KW-0812">Transmembrane</keyword>
<feature type="transmembrane region" description="Helical" evidence="6">
    <location>
        <begin position="191"/>
        <end position="213"/>
    </location>
</feature>
<keyword evidence="4 6" id="KW-1133">Transmembrane helix</keyword>
<feature type="transmembrane region" description="Helical" evidence="6">
    <location>
        <begin position="161"/>
        <end position="179"/>
    </location>
</feature>
<evidence type="ECO:0000256" key="4">
    <source>
        <dbReference type="ARBA" id="ARBA00022989"/>
    </source>
</evidence>
<evidence type="ECO:0000256" key="3">
    <source>
        <dbReference type="ARBA" id="ARBA00022692"/>
    </source>
</evidence>
<feature type="transmembrane region" description="Helical" evidence="6">
    <location>
        <begin position="6"/>
        <end position="30"/>
    </location>
</feature>
<sequence length="220" mass="23540">MSSEFIISLLTIIGIDIILGGDNAIVVALACRKLPPHLRNKAIIAGIMLAIAARAILTLVAVQLLAIPYLMSIGGILLLWIAFKLMTNTEEDHDIRGEAKVSDAIKTIVVADVVMGFDNVLAVAGAANGNGVLVLIGLLVSVPIIIWGSKLILYLMTKFSFIIYIGASILVYTAAKMILHEAAVSDFIDRVGVNATMFTILLVVLTLLGGWLYNRKALQS</sequence>
<dbReference type="PANTHER" id="PTHR30238:SF4">
    <property type="entry name" value="SLL1022 PROTEIN"/>
    <property type="match status" value="1"/>
</dbReference>
<proteinExistence type="inferred from homology"/>
<keyword evidence="5 6" id="KW-0472">Membrane</keyword>
<evidence type="ECO:0000313" key="8">
    <source>
        <dbReference type="Proteomes" id="UP000001401"/>
    </source>
</evidence>
<keyword evidence="8" id="KW-1185">Reference proteome</keyword>
<organism evidence="7 8">
    <name type="scientific">Evansella cellulosilytica (strain ATCC 21833 / DSM 2522 / FERM P-1141 / JCM 9156 / N-4)</name>
    <name type="common">Bacillus cellulosilyticus</name>
    <dbReference type="NCBI Taxonomy" id="649639"/>
    <lineage>
        <taxon>Bacteria</taxon>
        <taxon>Bacillati</taxon>
        <taxon>Bacillota</taxon>
        <taxon>Bacilli</taxon>
        <taxon>Bacillales</taxon>
        <taxon>Bacillaceae</taxon>
        <taxon>Evansella</taxon>
    </lineage>
</organism>
<dbReference type="Proteomes" id="UP000001401">
    <property type="component" value="Chromosome"/>
</dbReference>
<evidence type="ECO:0000256" key="1">
    <source>
        <dbReference type="ARBA" id="ARBA00004141"/>
    </source>
</evidence>
<evidence type="ECO:0000256" key="2">
    <source>
        <dbReference type="ARBA" id="ARBA00007511"/>
    </source>
</evidence>
<feature type="transmembrane region" description="Helical" evidence="6">
    <location>
        <begin position="42"/>
        <end position="60"/>
    </location>
</feature>
<dbReference type="InterPro" id="IPR005496">
    <property type="entry name" value="Integral_membrane_TerC"/>
</dbReference>
<dbReference type="GO" id="GO:0016020">
    <property type="term" value="C:membrane"/>
    <property type="evidence" value="ECO:0007669"/>
    <property type="project" value="UniProtKB-SubCell"/>
</dbReference>
<dbReference type="KEGG" id="bco:Bcell_2904"/>
<dbReference type="HOGENOM" id="CLU_070543_0_1_9"/>
<dbReference type="AlphaFoldDB" id="E6TX66"/>
<feature type="transmembrane region" description="Helical" evidence="6">
    <location>
        <begin position="132"/>
        <end position="154"/>
    </location>
</feature>
<dbReference type="OrthoDB" id="5295733at2"/>
<evidence type="ECO:0000256" key="6">
    <source>
        <dbReference type="SAM" id="Phobius"/>
    </source>
</evidence>
<feature type="transmembrane region" description="Helical" evidence="6">
    <location>
        <begin position="66"/>
        <end position="83"/>
    </location>
</feature>
<reference evidence="7" key="1">
    <citation type="submission" date="2010-12" db="EMBL/GenBank/DDBJ databases">
        <title>Complete sequence of Bacillus cellulosilyticus DSM 2522.</title>
        <authorList>
            <consortium name="US DOE Joint Genome Institute"/>
            <person name="Lucas S."/>
            <person name="Copeland A."/>
            <person name="Lapidus A."/>
            <person name="Cheng J.-F."/>
            <person name="Bruce D."/>
            <person name="Goodwin L."/>
            <person name="Pitluck S."/>
            <person name="Chertkov O."/>
            <person name="Detter J.C."/>
            <person name="Han C."/>
            <person name="Tapia R."/>
            <person name="Land M."/>
            <person name="Hauser L."/>
            <person name="Jeffries C."/>
            <person name="Kyrpides N."/>
            <person name="Ivanova N."/>
            <person name="Mikhailova N."/>
            <person name="Brumm P."/>
            <person name="Mead D."/>
            <person name="Woyke T."/>
        </authorList>
    </citation>
    <scope>NUCLEOTIDE SEQUENCE [LARGE SCALE GENOMIC DNA]</scope>
    <source>
        <strain evidence="7">DSM 2522</strain>
    </source>
</reference>
<dbReference type="eggNOG" id="COG0861">
    <property type="taxonomic scope" value="Bacteria"/>
</dbReference>
<comment type="similarity">
    <text evidence="2">Belongs to the TerC family.</text>
</comment>
<gene>
    <name evidence="7" type="ordered locus">Bcell_2904</name>
</gene>
<evidence type="ECO:0000256" key="5">
    <source>
        <dbReference type="ARBA" id="ARBA00023136"/>
    </source>
</evidence>
<accession>E6TX66</accession>
<dbReference type="PANTHER" id="PTHR30238">
    <property type="entry name" value="MEMBRANE BOUND PREDICTED REDOX MODULATOR"/>
    <property type="match status" value="1"/>
</dbReference>
<comment type="subcellular location">
    <subcellularLocation>
        <location evidence="1">Membrane</location>
        <topology evidence="1">Multi-pass membrane protein</topology>
    </subcellularLocation>
</comment>